<evidence type="ECO:0000259" key="2">
    <source>
        <dbReference type="PROSITE" id="PS50943"/>
    </source>
</evidence>
<dbReference type="Pfam" id="PF01381">
    <property type="entry name" value="HTH_3"/>
    <property type="match status" value="1"/>
</dbReference>
<protein>
    <submittedName>
        <fullName evidence="3">Transcriptional regulator, contains XRE-family HTH domain</fullName>
    </submittedName>
</protein>
<feature type="domain" description="HTH cro/C1-type" evidence="2">
    <location>
        <begin position="21"/>
        <end position="75"/>
    </location>
</feature>
<dbReference type="PANTHER" id="PTHR46558">
    <property type="entry name" value="TRACRIPTIONAL REGULATORY PROTEIN-RELATED-RELATED"/>
    <property type="match status" value="1"/>
</dbReference>
<evidence type="ECO:0000313" key="3">
    <source>
        <dbReference type="EMBL" id="SFM17107.1"/>
    </source>
</evidence>
<dbReference type="SMART" id="SM00530">
    <property type="entry name" value="HTH_XRE"/>
    <property type="match status" value="1"/>
</dbReference>
<keyword evidence="4" id="KW-1185">Reference proteome</keyword>
<evidence type="ECO:0000313" key="4">
    <source>
        <dbReference type="Proteomes" id="UP000199048"/>
    </source>
</evidence>
<dbReference type="PROSITE" id="PS50943">
    <property type="entry name" value="HTH_CROC1"/>
    <property type="match status" value="1"/>
</dbReference>
<dbReference type="AlphaFoldDB" id="A0A1I4NP65"/>
<dbReference type="STRING" id="582667.SAMN05192568_1021100"/>
<dbReference type="PANTHER" id="PTHR46558:SF4">
    <property type="entry name" value="DNA-BIDING PHAGE PROTEIN"/>
    <property type="match status" value="1"/>
</dbReference>
<dbReference type="Gene3D" id="1.10.260.40">
    <property type="entry name" value="lambda repressor-like DNA-binding domains"/>
    <property type="match status" value="1"/>
</dbReference>
<dbReference type="CDD" id="cd00093">
    <property type="entry name" value="HTH_XRE"/>
    <property type="match status" value="1"/>
</dbReference>
<accession>A0A1I4NP65</accession>
<dbReference type="EMBL" id="FOTK01000021">
    <property type="protein sequence ID" value="SFM17107.1"/>
    <property type="molecule type" value="Genomic_DNA"/>
</dbReference>
<reference evidence="4" key="1">
    <citation type="submission" date="2016-10" db="EMBL/GenBank/DDBJ databases">
        <authorList>
            <person name="Varghese N."/>
            <person name="Submissions S."/>
        </authorList>
    </citation>
    <scope>NUCLEOTIDE SEQUENCE [LARGE SCALE GENOMIC DNA]</scope>
    <source>
        <strain evidence="4">BL36</strain>
    </source>
</reference>
<dbReference type="GO" id="GO:0003677">
    <property type="term" value="F:DNA binding"/>
    <property type="evidence" value="ECO:0007669"/>
    <property type="project" value="UniProtKB-KW"/>
</dbReference>
<name>A0A1I4NP65_9HYPH</name>
<dbReference type="InterPro" id="IPR001387">
    <property type="entry name" value="Cro/C1-type_HTH"/>
</dbReference>
<dbReference type="OrthoDB" id="9797172at2"/>
<evidence type="ECO:0000256" key="1">
    <source>
        <dbReference type="ARBA" id="ARBA00023125"/>
    </source>
</evidence>
<dbReference type="SUPFAM" id="SSF47413">
    <property type="entry name" value="lambda repressor-like DNA-binding domains"/>
    <property type="match status" value="1"/>
</dbReference>
<keyword evidence="1" id="KW-0238">DNA-binding</keyword>
<dbReference type="InterPro" id="IPR010982">
    <property type="entry name" value="Lambda_DNA-bd_dom_sf"/>
</dbReference>
<dbReference type="Proteomes" id="UP000199048">
    <property type="component" value="Unassembled WGS sequence"/>
</dbReference>
<proteinExistence type="predicted"/>
<sequence>MMTVTKPKLATDADRAIGSRIAAIRAAQGLSQTTLGHAIGVSFQQVQKYEKGRNRVGASRLQMIADLLKVPVETFFADKVPADGSAAPVQTYFDDPAIMELVAAFRSIPDQTTRSGILSIVKAAAALRNASTES</sequence>
<organism evidence="3 4">
    <name type="scientific">Methylobacterium pseudosasicola</name>
    <dbReference type="NCBI Taxonomy" id="582667"/>
    <lineage>
        <taxon>Bacteria</taxon>
        <taxon>Pseudomonadati</taxon>
        <taxon>Pseudomonadota</taxon>
        <taxon>Alphaproteobacteria</taxon>
        <taxon>Hyphomicrobiales</taxon>
        <taxon>Methylobacteriaceae</taxon>
        <taxon>Methylobacterium</taxon>
    </lineage>
</organism>
<gene>
    <name evidence="3" type="ORF">SAMN05192568_1021100</name>
</gene>